<proteinExistence type="predicted"/>
<feature type="non-terminal residue" evidence="2">
    <location>
        <position position="211"/>
    </location>
</feature>
<protein>
    <submittedName>
        <fullName evidence="2">Uncharacterized protein</fullName>
    </submittedName>
</protein>
<evidence type="ECO:0000256" key="1">
    <source>
        <dbReference type="SAM" id="Coils"/>
    </source>
</evidence>
<evidence type="ECO:0000313" key="3">
    <source>
        <dbReference type="Proteomes" id="UP000608579"/>
    </source>
</evidence>
<name>A0A833E9R2_CALS0</name>
<reference evidence="2" key="1">
    <citation type="journal article" date="2020" name="ISME J.">
        <title>Gammaproteobacteria mediating utilization of methyl-, sulfur- and petroleum organic compounds in deep ocean hydrothermal plumes.</title>
        <authorList>
            <person name="Zhou Z."/>
            <person name="Liu Y."/>
            <person name="Pan J."/>
            <person name="Cron B.R."/>
            <person name="Toner B.M."/>
            <person name="Anantharaman K."/>
            <person name="Breier J.A."/>
            <person name="Dick G.J."/>
            <person name="Li M."/>
        </authorList>
    </citation>
    <scope>NUCLEOTIDE SEQUENCE</scope>
    <source>
        <strain evidence="2">SZUA-1515</strain>
    </source>
</reference>
<sequence length="211" mass="24957">MNSPENTTINKVEKLGLDQKSLAELLEVFEMLEKQPSKLKRYINAALRLRQIERQTGKSFMTLSKEYEKMLRESIKLEYLINELREKRRRIEEDLNIYMEQQKVTLDLINKTSRILRELEKYGIPVEEIEKLTLAAQQFKELRYDAKNAVELLSRKKALEDEIANLEATKHDLENQIKRKEEELKEVTARISAIMDVEQSYGAVVRKRDEI</sequence>
<dbReference type="AlphaFoldDB" id="A0A833E9R2"/>
<evidence type="ECO:0000313" key="2">
    <source>
        <dbReference type="EMBL" id="HIQ28995.1"/>
    </source>
</evidence>
<dbReference type="InterPro" id="IPR038077">
    <property type="entry name" value="Troponin_sf"/>
</dbReference>
<accession>A0A833E9R2</accession>
<keyword evidence="1" id="KW-0175">Coiled coil</keyword>
<dbReference type="Proteomes" id="UP000608579">
    <property type="component" value="Unassembled WGS sequence"/>
</dbReference>
<feature type="coiled-coil region" evidence="1">
    <location>
        <begin position="67"/>
        <end position="101"/>
    </location>
</feature>
<dbReference type="SUPFAM" id="SSF90250">
    <property type="entry name" value="Troponin coil-coiled subunits"/>
    <property type="match status" value="1"/>
</dbReference>
<dbReference type="Gene3D" id="1.20.5.350">
    <property type="match status" value="1"/>
</dbReference>
<gene>
    <name evidence="2" type="ORF">EYH45_00350</name>
</gene>
<feature type="coiled-coil region" evidence="1">
    <location>
        <begin position="149"/>
        <end position="197"/>
    </location>
</feature>
<dbReference type="EMBL" id="DQVM01000007">
    <property type="protein sequence ID" value="HIQ28995.1"/>
    <property type="molecule type" value="Genomic_DNA"/>
</dbReference>
<organism evidence="2 3">
    <name type="scientific">Caldiarchaeum subterraneum</name>
    <dbReference type="NCBI Taxonomy" id="311458"/>
    <lineage>
        <taxon>Archaea</taxon>
        <taxon>Nitrososphaerota</taxon>
        <taxon>Candidatus Caldarchaeales</taxon>
        <taxon>Candidatus Caldarchaeaceae</taxon>
        <taxon>Candidatus Caldarchaeum</taxon>
    </lineage>
</organism>
<comment type="caution">
    <text evidence="2">The sequence shown here is derived from an EMBL/GenBank/DDBJ whole genome shotgun (WGS) entry which is preliminary data.</text>
</comment>